<organism evidence="3">
    <name type="scientific">Thelazia callipaeda</name>
    <name type="common">Oriental eyeworm</name>
    <name type="synonym">Parasitic nematode</name>
    <dbReference type="NCBI Taxonomy" id="103827"/>
    <lineage>
        <taxon>Eukaryota</taxon>
        <taxon>Metazoa</taxon>
        <taxon>Ecdysozoa</taxon>
        <taxon>Nematoda</taxon>
        <taxon>Chromadorea</taxon>
        <taxon>Rhabditida</taxon>
        <taxon>Spirurina</taxon>
        <taxon>Spiruromorpha</taxon>
        <taxon>Thelazioidea</taxon>
        <taxon>Thelaziidae</taxon>
        <taxon>Thelazia</taxon>
    </lineage>
</organism>
<sequence>MIRHLRSCHPTEYQTLQAAKQNNIITKEVNGSLNCTHHDSAALMSKPSDLTSHSIENIITTTFNIKHKDVRNVTSYLYGYANIGPQQKKAKFDECCKAVDLRMPTTNKTNQKELDEKTRGVRENFWPDDHPDARRITDQIGVMMILDNQSPVTINRIGFRNLLRLLQPKYRLPSVEFFHKLILPRLMNQLKYSVTSQLSDLGNQQNDLNGRLNALAPMIAKEYDSGNSFLSAYSHEITAFSTACSEQNDFDRVVINSIRSAQNISQSFSHCIQLNNEESDLNAKSENSLSDRIDSFIKRIGECIFPQVELTDLLTRCYHACRHLEESSNKGVQPLAELYLQLPIRSLELADCVKYVQKNLERIHEEHKRSPIPMFKPFSDHETQFLSDLNEHIHSVYICL</sequence>
<gene>
    <name evidence="1" type="ORF">TCLT_LOCUS8207</name>
</gene>
<protein>
    <submittedName>
        <fullName evidence="3">Zinc finger BED domain-containing protein 4</fullName>
    </submittedName>
</protein>
<dbReference type="EMBL" id="UYYF01004599">
    <property type="protein sequence ID" value="VDN05742.1"/>
    <property type="molecule type" value="Genomic_DNA"/>
</dbReference>
<reference evidence="1 2" key="2">
    <citation type="submission" date="2018-11" db="EMBL/GenBank/DDBJ databases">
        <authorList>
            <consortium name="Pathogen Informatics"/>
        </authorList>
    </citation>
    <scope>NUCLEOTIDE SEQUENCE [LARGE SCALE GENOMIC DNA]</scope>
</reference>
<dbReference type="STRING" id="103827.A0A0N5D5D9"/>
<reference evidence="3" key="1">
    <citation type="submission" date="2017-02" db="UniProtKB">
        <authorList>
            <consortium name="WormBaseParasite"/>
        </authorList>
    </citation>
    <scope>IDENTIFICATION</scope>
</reference>
<keyword evidence="2" id="KW-1185">Reference proteome</keyword>
<dbReference type="OMA" id="WPDDHPD"/>
<proteinExistence type="predicted"/>
<dbReference type="AlphaFoldDB" id="A0A0N5D5D9"/>
<evidence type="ECO:0000313" key="3">
    <source>
        <dbReference type="WBParaSite" id="TCLT_0000821801-mRNA-1"/>
    </source>
</evidence>
<evidence type="ECO:0000313" key="2">
    <source>
        <dbReference type="Proteomes" id="UP000276776"/>
    </source>
</evidence>
<dbReference type="WBParaSite" id="TCLT_0000821801-mRNA-1">
    <property type="protein sequence ID" value="TCLT_0000821801-mRNA-1"/>
    <property type="gene ID" value="TCLT_0000821801"/>
</dbReference>
<dbReference type="Proteomes" id="UP000276776">
    <property type="component" value="Unassembled WGS sequence"/>
</dbReference>
<evidence type="ECO:0000313" key="1">
    <source>
        <dbReference type="EMBL" id="VDN05742.1"/>
    </source>
</evidence>
<accession>A0A0N5D5D9</accession>
<name>A0A0N5D5D9_THECL</name>
<dbReference type="OrthoDB" id="117690at2759"/>